<dbReference type="PIRSF" id="PIRSF018266">
    <property type="entry name" value="FecR"/>
    <property type="match status" value="1"/>
</dbReference>
<dbReference type="PANTHER" id="PTHR30273:SF2">
    <property type="entry name" value="PROTEIN FECR"/>
    <property type="match status" value="1"/>
</dbReference>
<dbReference type="Pfam" id="PF04773">
    <property type="entry name" value="FecR"/>
    <property type="match status" value="1"/>
</dbReference>
<dbReference type="GO" id="GO:0016989">
    <property type="term" value="F:sigma factor antagonist activity"/>
    <property type="evidence" value="ECO:0007669"/>
    <property type="project" value="TreeGrafter"/>
</dbReference>
<organism evidence="3 4">
    <name type="scientific">Chitinophaga barathri</name>
    <dbReference type="NCBI Taxonomy" id="1647451"/>
    <lineage>
        <taxon>Bacteria</taxon>
        <taxon>Pseudomonadati</taxon>
        <taxon>Bacteroidota</taxon>
        <taxon>Chitinophagia</taxon>
        <taxon>Chitinophagales</taxon>
        <taxon>Chitinophagaceae</taxon>
        <taxon>Chitinophaga</taxon>
    </lineage>
</organism>
<evidence type="ECO:0000313" key="4">
    <source>
        <dbReference type="Proteomes" id="UP000279089"/>
    </source>
</evidence>
<keyword evidence="4" id="KW-1185">Reference proteome</keyword>
<name>A0A3N4MRV9_9BACT</name>
<reference evidence="4" key="1">
    <citation type="submission" date="2018-11" db="EMBL/GenBank/DDBJ databases">
        <title>Chitinophaga lutea sp.nov., isolate from arsenic contaminated soil.</title>
        <authorList>
            <person name="Zong Y."/>
        </authorList>
    </citation>
    <scope>NUCLEOTIDE SEQUENCE [LARGE SCALE GENOMIC DNA]</scope>
    <source>
        <strain evidence="4">YLT18</strain>
    </source>
</reference>
<dbReference type="PANTHER" id="PTHR30273">
    <property type="entry name" value="PERIPLASMIC SIGNAL SENSOR AND SIGMA FACTOR ACTIVATOR FECR-RELATED"/>
    <property type="match status" value="1"/>
</dbReference>
<keyword evidence="1" id="KW-1133">Transmembrane helix</keyword>
<evidence type="ECO:0000313" key="3">
    <source>
        <dbReference type="EMBL" id="RPD38103.1"/>
    </source>
</evidence>
<comment type="caution">
    <text evidence="3">The sequence shown here is derived from an EMBL/GenBank/DDBJ whole genome shotgun (WGS) entry which is preliminary data.</text>
</comment>
<evidence type="ECO:0000256" key="1">
    <source>
        <dbReference type="SAM" id="Phobius"/>
    </source>
</evidence>
<accession>A0A3N4MRV9</accession>
<keyword evidence="1" id="KW-0812">Transmembrane</keyword>
<protein>
    <submittedName>
        <fullName evidence="3">DUF4974 domain-containing protein</fullName>
    </submittedName>
</protein>
<feature type="domain" description="FecR protein" evidence="2">
    <location>
        <begin position="172"/>
        <end position="262"/>
    </location>
</feature>
<dbReference type="InterPro" id="IPR012373">
    <property type="entry name" value="Ferrdict_sens_TM"/>
</dbReference>
<gene>
    <name evidence="3" type="ORF">EG028_26680</name>
</gene>
<dbReference type="OrthoDB" id="644478at2"/>
<dbReference type="Gene3D" id="2.60.120.1440">
    <property type="match status" value="1"/>
</dbReference>
<keyword evidence="1" id="KW-0472">Membrane</keyword>
<dbReference type="InterPro" id="IPR006860">
    <property type="entry name" value="FecR"/>
</dbReference>
<dbReference type="Gene3D" id="3.55.50.30">
    <property type="match status" value="1"/>
</dbReference>
<evidence type="ECO:0000259" key="2">
    <source>
        <dbReference type="Pfam" id="PF04773"/>
    </source>
</evidence>
<dbReference type="AlphaFoldDB" id="A0A3N4MRV9"/>
<dbReference type="Proteomes" id="UP000279089">
    <property type="component" value="Unassembled WGS sequence"/>
</dbReference>
<feature type="transmembrane region" description="Helical" evidence="1">
    <location>
        <begin position="84"/>
        <end position="101"/>
    </location>
</feature>
<sequence length="375" mass="43094">MENEFQIRILLVKEIFGTITPEEQEKLDKILATSEEARALRIEVKNNTITASRKEFYTRDMEADFQEVLRRHHLIRVRRVRNRLLSAFMVAGLLTAAYWAWPRLPEAVPPRSVMPPRNHAAMLQFANGETITLQESGLQSYRIGGTTVYKDSRFLRFSPADADAYGWNTLNIPPRKEQRVLLADGSEVYMNSASKLRFPFRFPPGKREVYLDGEAYFIVRKDPVRPFIVHAGQADIHVNGSEEFNVDAYMATRVTTSLIKGELTVAAGNQKVRLQPMEQALVATEQPIIKKVYDPTYTTQWVNGEVYFEDITIRDFGNLTSRWFNTTLYIDSPEGGEKLVKGKTFRNQPLDDLIDQINQLKTAELYWKNGMLHAK</sequence>
<proteinExistence type="predicted"/>
<dbReference type="EMBL" id="RMBX01000018">
    <property type="protein sequence ID" value="RPD38103.1"/>
    <property type="molecule type" value="Genomic_DNA"/>
</dbReference>
<dbReference type="RefSeq" id="WP_120519264.1">
    <property type="nucleotide sequence ID" value="NZ_QXZY01000017.1"/>
</dbReference>